<sequence>MHEVHACSPQLTFVYRAVSQPASVIPSCHRRRKGVKKDEKQRKGVKPPLGNKKTQHRSTLRYILYRLAHDDRACVTDAGRKKKSCGRRDHDASSPRPAGRVYTPFL</sequence>
<name>A0ABD0M818_9CAEN</name>
<feature type="region of interest" description="Disordered" evidence="1">
    <location>
        <begin position="27"/>
        <end position="56"/>
    </location>
</feature>
<evidence type="ECO:0000256" key="1">
    <source>
        <dbReference type="SAM" id="MobiDB-lite"/>
    </source>
</evidence>
<evidence type="ECO:0000313" key="3">
    <source>
        <dbReference type="Proteomes" id="UP001519460"/>
    </source>
</evidence>
<dbReference type="Proteomes" id="UP001519460">
    <property type="component" value="Unassembled WGS sequence"/>
</dbReference>
<reference evidence="2 3" key="1">
    <citation type="journal article" date="2023" name="Sci. Data">
        <title>Genome assembly of the Korean intertidal mud-creeper Batillaria attramentaria.</title>
        <authorList>
            <person name="Patra A.K."/>
            <person name="Ho P.T."/>
            <person name="Jun S."/>
            <person name="Lee S.J."/>
            <person name="Kim Y."/>
            <person name="Won Y.J."/>
        </authorList>
    </citation>
    <scope>NUCLEOTIDE SEQUENCE [LARGE SCALE GENOMIC DNA]</scope>
    <source>
        <strain evidence="2">Wonlab-2016</strain>
    </source>
</reference>
<proteinExistence type="predicted"/>
<dbReference type="EMBL" id="JACVVK020000004">
    <property type="protein sequence ID" value="KAK7507658.1"/>
    <property type="molecule type" value="Genomic_DNA"/>
</dbReference>
<dbReference type="AlphaFoldDB" id="A0ABD0M818"/>
<feature type="region of interest" description="Disordered" evidence="1">
    <location>
        <begin position="77"/>
        <end position="106"/>
    </location>
</feature>
<accession>A0ABD0M818</accession>
<comment type="caution">
    <text evidence="2">The sequence shown here is derived from an EMBL/GenBank/DDBJ whole genome shotgun (WGS) entry which is preliminary data.</text>
</comment>
<protein>
    <submittedName>
        <fullName evidence="2">Uncharacterized protein</fullName>
    </submittedName>
</protein>
<organism evidence="2 3">
    <name type="scientific">Batillaria attramentaria</name>
    <dbReference type="NCBI Taxonomy" id="370345"/>
    <lineage>
        <taxon>Eukaryota</taxon>
        <taxon>Metazoa</taxon>
        <taxon>Spiralia</taxon>
        <taxon>Lophotrochozoa</taxon>
        <taxon>Mollusca</taxon>
        <taxon>Gastropoda</taxon>
        <taxon>Caenogastropoda</taxon>
        <taxon>Sorbeoconcha</taxon>
        <taxon>Cerithioidea</taxon>
        <taxon>Batillariidae</taxon>
        <taxon>Batillaria</taxon>
    </lineage>
</organism>
<gene>
    <name evidence="2" type="ORF">BaRGS_00001593</name>
</gene>
<evidence type="ECO:0000313" key="2">
    <source>
        <dbReference type="EMBL" id="KAK7507658.1"/>
    </source>
</evidence>
<keyword evidence="3" id="KW-1185">Reference proteome</keyword>